<accession>A0A654U1U4</accession>
<reference evidence="4 5" key="1">
    <citation type="submission" date="2015-03" db="EMBL/GenBank/DDBJ databases">
        <authorList>
            <consortium name="Pathogen Informatics"/>
        </authorList>
    </citation>
    <scope>NUCLEOTIDE SEQUENCE [LARGE SCALE GENOMIC DNA]</scope>
    <source>
        <strain evidence="3 4">C09601061</strain>
        <strain evidence="1 6">G09901357</strain>
        <strain evidence="2 5">H09601792</strain>
    </source>
</reference>
<evidence type="ECO:0000313" key="2">
    <source>
        <dbReference type="EMBL" id="CFE62601.1"/>
    </source>
</evidence>
<protein>
    <submittedName>
        <fullName evidence="3">Uncharacterized protein</fullName>
    </submittedName>
</protein>
<organism evidence="3 4">
    <name type="scientific">Mycobacterium tuberculosis</name>
    <dbReference type="NCBI Taxonomy" id="1773"/>
    <lineage>
        <taxon>Bacteria</taxon>
        <taxon>Bacillati</taxon>
        <taxon>Actinomycetota</taxon>
        <taxon>Actinomycetes</taxon>
        <taxon>Mycobacteriales</taxon>
        <taxon>Mycobacteriaceae</taxon>
        <taxon>Mycobacterium</taxon>
        <taxon>Mycobacterium tuberculosis complex</taxon>
    </lineage>
</organism>
<evidence type="ECO:0000313" key="6">
    <source>
        <dbReference type="Proteomes" id="UP000048289"/>
    </source>
</evidence>
<gene>
    <name evidence="3" type="ORF">ERS007657_02418</name>
    <name evidence="1" type="ORF">ERS007681_03003</name>
    <name evidence="2" type="ORF">ERS007688_03057</name>
</gene>
<dbReference type="Proteomes" id="UP000046947">
    <property type="component" value="Unassembled WGS sequence"/>
</dbReference>
<dbReference type="EMBL" id="CGCX01000928">
    <property type="protein sequence ID" value="CFR85754.1"/>
    <property type="molecule type" value="Genomic_DNA"/>
</dbReference>
<evidence type="ECO:0000313" key="3">
    <source>
        <dbReference type="EMBL" id="CFR85754.1"/>
    </source>
</evidence>
<proteinExistence type="predicted"/>
<sequence length="76" mass="8363">MPWTSVSALASSARSVFSRPLPAPLSTNSWIWPDTCANATPLSRTILRKKKSCAWMAVVPSYRESILASRMYCSIG</sequence>
<dbReference type="EMBL" id="CFOH01000601">
    <property type="protein sequence ID" value="CFE62601.1"/>
    <property type="molecule type" value="Genomic_DNA"/>
</dbReference>
<dbReference type="EMBL" id="CFOE01000459">
    <property type="protein sequence ID" value="CFE41647.1"/>
    <property type="molecule type" value="Genomic_DNA"/>
</dbReference>
<evidence type="ECO:0000313" key="5">
    <source>
        <dbReference type="Proteomes" id="UP000046947"/>
    </source>
</evidence>
<evidence type="ECO:0000313" key="1">
    <source>
        <dbReference type="EMBL" id="CFE41647.1"/>
    </source>
</evidence>
<dbReference type="Proteomes" id="UP000048289">
    <property type="component" value="Unassembled WGS sequence"/>
</dbReference>
<name>A0A654U1U4_MYCTX</name>
<dbReference type="AlphaFoldDB" id="A0A654U1U4"/>
<evidence type="ECO:0000313" key="4">
    <source>
        <dbReference type="Proteomes" id="UP000046680"/>
    </source>
</evidence>
<dbReference type="Proteomes" id="UP000046680">
    <property type="component" value="Unassembled WGS sequence"/>
</dbReference>